<gene>
    <name evidence="3" type="ORF">C8P63_1192</name>
</gene>
<evidence type="ECO:0000313" key="3">
    <source>
        <dbReference type="EMBL" id="PTX55295.1"/>
    </source>
</evidence>
<sequence length="300" mass="33778">MLPASLKESAEEALRQKAGDPGPILHARSVTGGDIGEAFRLETKENRYFFKYRDKAPAGLFTAERQGLEALARGGGPVRIPTVIDHRGPEQTGVGWILMNWLEPENASSGPDPAEALGQGLAAIHCLSSSSFGWESDNFIGLLPQRNTPHGSWTEFYREQRLRPQMEIARKQNRLPSRRERMLTRLMDRLDRWLDIPSIRPALLHGDLWGGNWMIGPGGLPCLIDPAVYYGHGEVDLAFSELFGGFPTRFYDAYREICPALPGYEDRKPLYQLYYLLVHLNLFGETYGSEVDRVLMRYAG</sequence>
<evidence type="ECO:0000256" key="1">
    <source>
        <dbReference type="PIRNR" id="PIRNR006221"/>
    </source>
</evidence>
<dbReference type="Gene3D" id="3.90.1200.10">
    <property type="match status" value="1"/>
</dbReference>
<dbReference type="GO" id="GO:0016301">
    <property type="term" value="F:kinase activity"/>
    <property type="evidence" value="ECO:0007669"/>
    <property type="project" value="UniProtKB-UniRule"/>
</dbReference>
<evidence type="ECO:0000313" key="4">
    <source>
        <dbReference type="Proteomes" id="UP000244240"/>
    </source>
</evidence>
<comment type="caution">
    <text evidence="3">The sequence shown here is derived from an EMBL/GenBank/DDBJ whole genome shotgun (WGS) entry which is preliminary data.</text>
</comment>
<dbReference type="Pfam" id="PF03881">
    <property type="entry name" value="Fructosamin_kin"/>
    <property type="match status" value="1"/>
</dbReference>
<evidence type="ECO:0000256" key="2">
    <source>
        <dbReference type="SAM" id="MobiDB-lite"/>
    </source>
</evidence>
<dbReference type="RefSeq" id="WP_108024926.1">
    <property type="nucleotide sequence ID" value="NZ_QBKR01000019.1"/>
</dbReference>
<feature type="region of interest" description="Disordered" evidence="2">
    <location>
        <begin position="1"/>
        <end position="26"/>
    </location>
</feature>
<dbReference type="InterPro" id="IPR016477">
    <property type="entry name" value="Fructo-/Ketosamine-3-kinase"/>
</dbReference>
<protein>
    <submittedName>
        <fullName evidence="3">Fructosamine-3-kinase</fullName>
    </submittedName>
</protein>
<dbReference type="InterPro" id="IPR011009">
    <property type="entry name" value="Kinase-like_dom_sf"/>
</dbReference>
<dbReference type="EMBL" id="QBKR01000019">
    <property type="protein sequence ID" value="PTX55295.1"/>
    <property type="molecule type" value="Genomic_DNA"/>
</dbReference>
<dbReference type="Proteomes" id="UP000244240">
    <property type="component" value="Unassembled WGS sequence"/>
</dbReference>
<accession>A0A2T6BGU6</accession>
<dbReference type="PIRSF" id="PIRSF006221">
    <property type="entry name" value="Ketosamine-3-kinase"/>
    <property type="match status" value="1"/>
</dbReference>
<keyword evidence="1 3" id="KW-0418">Kinase</keyword>
<dbReference type="PANTHER" id="PTHR12149">
    <property type="entry name" value="FRUCTOSAMINE 3 KINASE-RELATED PROTEIN"/>
    <property type="match status" value="1"/>
</dbReference>
<dbReference type="Gene3D" id="3.30.200.20">
    <property type="entry name" value="Phosphorylase Kinase, domain 1"/>
    <property type="match status" value="1"/>
</dbReference>
<comment type="similarity">
    <text evidence="1">Belongs to the fructosamine kinase family.</text>
</comment>
<feature type="compositionally biased region" description="Basic and acidic residues" evidence="2">
    <location>
        <begin position="8"/>
        <end position="18"/>
    </location>
</feature>
<dbReference type="AlphaFoldDB" id="A0A2T6BGU6"/>
<reference evidence="3 4" key="1">
    <citation type="submission" date="2018-04" db="EMBL/GenBank/DDBJ databases">
        <title>Genomic Encyclopedia of Archaeal and Bacterial Type Strains, Phase II (KMG-II): from individual species to whole genera.</title>
        <authorList>
            <person name="Goeker M."/>
        </authorList>
    </citation>
    <scope>NUCLEOTIDE SEQUENCE [LARGE SCALE GENOMIC DNA]</scope>
    <source>
        <strain evidence="3 4">DSM 45787</strain>
    </source>
</reference>
<dbReference type="PANTHER" id="PTHR12149:SF8">
    <property type="entry name" value="PROTEIN-RIBULOSAMINE 3-KINASE"/>
    <property type="match status" value="1"/>
</dbReference>
<dbReference type="SUPFAM" id="SSF56112">
    <property type="entry name" value="Protein kinase-like (PK-like)"/>
    <property type="match status" value="1"/>
</dbReference>
<keyword evidence="4" id="KW-1185">Reference proteome</keyword>
<name>A0A2T6BGU6_9BACL</name>
<organism evidence="3 4">
    <name type="scientific">Melghirimyces profundicolus</name>
    <dbReference type="NCBI Taxonomy" id="1242148"/>
    <lineage>
        <taxon>Bacteria</taxon>
        <taxon>Bacillati</taxon>
        <taxon>Bacillota</taxon>
        <taxon>Bacilli</taxon>
        <taxon>Bacillales</taxon>
        <taxon>Thermoactinomycetaceae</taxon>
        <taxon>Melghirimyces</taxon>
    </lineage>
</organism>
<proteinExistence type="inferred from homology"/>
<dbReference type="OrthoDB" id="5291879at2"/>
<keyword evidence="1" id="KW-0808">Transferase</keyword>